<dbReference type="AlphaFoldDB" id="A0A0C2FQF5"/>
<evidence type="ECO:0000313" key="1">
    <source>
        <dbReference type="EMBL" id="KIH93283.1"/>
    </source>
</evidence>
<gene>
    <name evidence="1" type="ORF">SPBR_04496</name>
</gene>
<evidence type="ECO:0000313" key="2">
    <source>
        <dbReference type="Proteomes" id="UP000031575"/>
    </source>
</evidence>
<dbReference type="GeneID" id="63677700"/>
<name>A0A0C2FQF5_9PEZI</name>
<dbReference type="HOGENOM" id="CLU_1950202_0_0_1"/>
<dbReference type="RefSeq" id="XP_040621293.1">
    <property type="nucleotide sequence ID" value="XM_040762779.1"/>
</dbReference>
<dbReference type="OrthoDB" id="2544694at2759"/>
<sequence length="129" mass="13979">MGNDETSPDTVTSAEKPAIGHVEQSFLEEIGHAKVDGYVSYGLAKSRFDNLTIPQTIWTFKRVVLIIISVYTGYICEGFELNSSGSVIANAGFLKQFGSGDASGVRSLSATWGMPYTCLLYLDRDSLPS</sequence>
<reference evidence="1 2" key="1">
    <citation type="journal article" date="2014" name="BMC Genomics">
        <title>Comparative genomics of the major fungal agents of human and animal Sporotrichosis: Sporothrix schenckii and Sporothrix brasiliensis.</title>
        <authorList>
            <person name="Teixeira M.M."/>
            <person name="de Almeida L.G."/>
            <person name="Kubitschek-Barreira P."/>
            <person name="Alves F.L."/>
            <person name="Kioshima E.S."/>
            <person name="Abadio A.K."/>
            <person name="Fernandes L."/>
            <person name="Derengowski L.S."/>
            <person name="Ferreira K.S."/>
            <person name="Souza R.C."/>
            <person name="Ruiz J.C."/>
            <person name="de Andrade N.C."/>
            <person name="Paes H.C."/>
            <person name="Nicola A.M."/>
            <person name="Albuquerque P."/>
            <person name="Gerber A.L."/>
            <person name="Martins V.P."/>
            <person name="Peconick L.D."/>
            <person name="Neto A.V."/>
            <person name="Chaucanez C.B."/>
            <person name="Silva P.A."/>
            <person name="Cunha O.L."/>
            <person name="de Oliveira F.F."/>
            <person name="dos Santos T.C."/>
            <person name="Barros A.L."/>
            <person name="Soares M.A."/>
            <person name="de Oliveira L.M."/>
            <person name="Marini M.M."/>
            <person name="Villalobos-Duno H."/>
            <person name="Cunha M.M."/>
            <person name="de Hoog S."/>
            <person name="da Silveira J.F."/>
            <person name="Henrissat B."/>
            <person name="Nino-Vega G.A."/>
            <person name="Cisalpino P.S."/>
            <person name="Mora-Montes H.M."/>
            <person name="Almeida S.R."/>
            <person name="Stajich J.E."/>
            <person name="Lopes-Bezerra L.M."/>
            <person name="Vasconcelos A.T."/>
            <person name="Felipe M.S."/>
        </authorList>
    </citation>
    <scope>NUCLEOTIDE SEQUENCE [LARGE SCALE GENOMIC DNA]</scope>
    <source>
        <strain evidence="1 2">5110</strain>
    </source>
</reference>
<organism evidence="1 2">
    <name type="scientific">Sporothrix brasiliensis 5110</name>
    <dbReference type="NCBI Taxonomy" id="1398154"/>
    <lineage>
        <taxon>Eukaryota</taxon>
        <taxon>Fungi</taxon>
        <taxon>Dikarya</taxon>
        <taxon>Ascomycota</taxon>
        <taxon>Pezizomycotina</taxon>
        <taxon>Sordariomycetes</taxon>
        <taxon>Sordariomycetidae</taxon>
        <taxon>Ophiostomatales</taxon>
        <taxon>Ophiostomataceae</taxon>
        <taxon>Sporothrix</taxon>
    </lineage>
</organism>
<accession>A0A0C2FQF5</accession>
<dbReference type="Proteomes" id="UP000031575">
    <property type="component" value="Unassembled WGS sequence"/>
</dbReference>
<protein>
    <recommendedName>
        <fullName evidence="3">Major facilitator superfamily (MFS) profile domain-containing protein</fullName>
    </recommendedName>
</protein>
<comment type="caution">
    <text evidence="1">The sequence shown here is derived from an EMBL/GenBank/DDBJ whole genome shotgun (WGS) entry which is preliminary data.</text>
</comment>
<dbReference type="VEuPathDB" id="FungiDB:SPBR_04496"/>
<keyword evidence="2" id="KW-1185">Reference proteome</keyword>
<evidence type="ECO:0008006" key="3">
    <source>
        <dbReference type="Google" id="ProtNLM"/>
    </source>
</evidence>
<proteinExistence type="predicted"/>
<dbReference type="EMBL" id="AWTV01000005">
    <property type="protein sequence ID" value="KIH93283.1"/>
    <property type="molecule type" value="Genomic_DNA"/>
</dbReference>